<dbReference type="KEGG" id="smul:SMUL_1837"/>
<reference evidence="1 2" key="1">
    <citation type="journal article" date="2014" name="Environ. Microbiol.">
        <title>Insights into organohalide respiration and the versatile catabolism of Sulfurospirillum multivorans gained from comparative genomics and physiological studies.</title>
        <authorList>
            <person name="Goris T."/>
            <person name="Schubert T."/>
            <person name="Gadkari J."/>
            <person name="Wubet T."/>
            <person name="Tarkka M."/>
            <person name="Buscot F."/>
            <person name="Adrian L."/>
            <person name="Diekert G."/>
        </authorList>
    </citation>
    <scope>NUCLEOTIDE SEQUENCE [LARGE SCALE GENOMIC DNA]</scope>
    <source>
        <strain evidence="2">DM 12446 / JCM 15788 / NBRC 109480</strain>
    </source>
</reference>
<protein>
    <submittedName>
        <fullName evidence="1">Uncharacterized protein</fullName>
    </submittedName>
</protein>
<organism evidence="1 2">
    <name type="scientific">Sulfurospirillum multivorans (strain DM 12446 / JCM 15788 / NBRC 109480)</name>
    <dbReference type="NCBI Taxonomy" id="1150621"/>
    <lineage>
        <taxon>Bacteria</taxon>
        <taxon>Pseudomonadati</taxon>
        <taxon>Campylobacterota</taxon>
        <taxon>Epsilonproteobacteria</taxon>
        <taxon>Campylobacterales</taxon>
        <taxon>Sulfurospirillaceae</taxon>
        <taxon>Sulfurospirillum</taxon>
    </lineage>
</organism>
<proteinExistence type="predicted"/>
<dbReference type="EMBL" id="CP007201">
    <property type="protein sequence ID" value="AHJ13092.1"/>
    <property type="molecule type" value="Genomic_DNA"/>
</dbReference>
<dbReference type="RefSeq" id="WP_025344964.1">
    <property type="nucleotide sequence ID" value="NZ_CP007201.1"/>
</dbReference>
<evidence type="ECO:0000313" key="2">
    <source>
        <dbReference type="Proteomes" id="UP000019322"/>
    </source>
</evidence>
<evidence type="ECO:0000313" key="1">
    <source>
        <dbReference type="EMBL" id="AHJ13092.1"/>
    </source>
</evidence>
<name>A0AA86E2T9_SULMK</name>
<dbReference type="AlphaFoldDB" id="A0AA86E2T9"/>
<gene>
    <name evidence="1" type="ORF">SMUL_1837</name>
</gene>
<accession>A0AA86E2T9</accession>
<sequence length="234" mass="26862">MLDITINAHTQTDIFDFLPQSSTMVIPSSVKKVETSLSLPDYSDIPFIERLDLLSQMQALIKSGTLIQSDKYLRLWLNRKPFVEKDLLQDLYRVRAVTWSDSALFLQIYLTGGRDMSTEEFLNRCDALGAYTKSSWARYFEDKSITPSILMDLFKIEEHVAYVECAKGTKEECELALHLLIDWNRNHIASLAEMQADSSLDFIRIKRKKGEIESTKCMNGECVAQIILSRENAF</sequence>
<dbReference type="Proteomes" id="UP000019322">
    <property type="component" value="Chromosome"/>
</dbReference>